<evidence type="ECO:0000313" key="2">
    <source>
        <dbReference type="WBParaSite" id="Pan_g17771.t1"/>
    </source>
</evidence>
<dbReference type="AlphaFoldDB" id="A0A7E4V861"/>
<name>A0A7E4V861_PANRE</name>
<keyword evidence="1" id="KW-1185">Reference proteome</keyword>
<dbReference type="Proteomes" id="UP000492821">
    <property type="component" value="Unassembled WGS sequence"/>
</dbReference>
<evidence type="ECO:0000313" key="1">
    <source>
        <dbReference type="Proteomes" id="UP000492821"/>
    </source>
</evidence>
<reference evidence="1" key="1">
    <citation type="journal article" date="2013" name="Genetics">
        <title>The draft genome and transcriptome of Panagrellus redivivus are shaped by the harsh demands of a free-living lifestyle.</title>
        <authorList>
            <person name="Srinivasan J."/>
            <person name="Dillman A.R."/>
            <person name="Macchietto M.G."/>
            <person name="Heikkinen L."/>
            <person name="Lakso M."/>
            <person name="Fracchia K.M."/>
            <person name="Antoshechkin I."/>
            <person name="Mortazavi A."/>
            <person name="Wong G."/>
            <person name="Sternberg P.W."/>
        </authorList>
    </citation>
    <scope>NUCLEOTIDE SEQUENCE [LARGE SCALE GENOMIC DNA]</scope>
    <source>
        <strain evidence="1">MT8872</strain>
    </source>
</reference>
<accession>A0A7E4V861</accession>
<sequence length="93" mass="10321">MVLITMTHNGAKRRQSPTINVATLYTQNCTTGNRSDVKVNVCDGVVKVNVVNQTSCSLTATKERNLYNMANLKASRHSPDSVMRRSIQFTDAF</sequence>
<reference evidence="2" key="2">
    <citation type="submission" date="2020-10" db="UniProtKB">
        <authorList>
            <consortium name="WormBaseParasite"/>
        </authorList>
    </citation>
    <scope>IDENTIFICATION</scope>
</reference>
<protein>
    <submittedName>
        <fullName evidence="2">Phlebovirus glycoprotein G2 fusion domain-containing protein</fullName>
    </submittedName>
</protein>
<proteinExistence type="predicted"/>
<organism evidence="1 2">
    <name type="scientific">Panagrellus redivivus</name>
    <name type="common">Microworm</name>
    <dbReference type="NCBI Taxonomy" id="6233"/>
    <lineage>
        <taxon>Eukaryota</taxon>
        <taxon>Metazoa</taxon>
        <taxon>Ecdysozoa</taxon>
        <taxon>Nematoda</taxon>
        <taxon>Chromadorea</taxon>
        <taxon>Rhabditida</taxon>
        <taxon>Tylenchina</taxon>
        <taxon>Panagrolaimomorpha</taxon>
        <taxon>Panagrolaimoidea</taxon>
        <taxon>Panagrolaimidae</taxon>
        <taxon>Panagrellus</taxon>
    </lineage>
</organism>
<dbReference type="WBParaSite" id="Pan_g17771.t1">
    <property type="protein sequence ID" value="Pan_g17771.t1"/>
    <property type="gene ID" value="Pan_g17771"/>
</dbReference>